<dbReference type="Gene3D" id="1.10.287.470">
    <property type="entry name" value="Helix hairpin bin"/>
    <property type="match status" value="1"/>
</dbReference>
<dbReference type="Gene3D" id="2.40.50.100">
    <property type="match status" value="1"/>
</dbReference>
<evidence type="ECO:0000313" key="4">
    <source>
        <dbReference type="EMBL" id="GHD66608.1"/>
    </source>
</evidence>
<dbReference type="InterPro" id="IPR058792">
    <property type="entry name" value="Beta-barrel_RND_2"/>
</dbReference>
<sequence>MLDRIAPVPRPLRLASALIVVALLAACKDDARPQEEVRPVRVVTAGADAALPGAELTGTVRAHVETPLGFRIGGKVIERRVDIGAVVKKGDVIARIDPQDAALNAAAADAQAASARAQLVKVKMDYERSKALFAQKFVSQAEVDTRKATFDAASESLKQAEAQRQLASNQAAYATLQADADGAVTRVSAEPGQVVAAGTPIVTLARDGVREVGLDVPENLHGKVRLGDKVKIRLWALPGKEFNGHVSEISAAADPQARTYAARVVFDEQVPQLGLGMTASVRLAAPDTAVAGGQIRLPLTALFGETGKQQVWRLDTRAGRVHALPVKVLTVTDTAVLVSGVKAGETIVTAGVHLLREGQPVKPLATPAGKAADTGAGA</sequence>
<feature type="domain" description="CusB-like beta-barrel" evidence="3">
    <location>
        <begin position="214"/>
        <end position="285"/>
    </location>
</feature>
<proteinExistence type="inferred from homology"/>
<dbReference type="InterPro" id="IPR006143">
    <property type="entry name" value="RND_pump_MFP"/>
</dbReference>
<dbReference type="RefSeq" id="WP_189461627.1">
    <property type="nucleotide sequence ID" value="NZ_BMYO01000008.1"/>
</dbReference>
<accession>A0ABQ3H274</accession>
<dbReference type="SUPFAM" id="SSF111369">
    <property type="entry name" value="HlyD-like secretion proteins"/>
    <property type="match status" value="1"/>
</dbReference>
<comment type="caution">
    <text evidence="4">The sequence shown here is derived from an EMBL/GenBank/DDBJ whole genome shotgun (WGS) entry which is preliminary data.</text>
</comment>
<feature type="domain" description="Multidrug resistance protein MdtA-like barrel-sandwich hybrid" evidence="2">
    <location>
        <begin position="71"/>
        <end position="200"/>
    </location>
</feature>
<reference evidence="5" key="1">
    <citation type="journal article" date="2019" name="Int. J. Syst. Evol. Microbiol.">
        <title>The Global Catalogue of Microorganisms (GCM) 10K type strain sequencing project: providing services to taxonomists for standard genome sequencing and annotation.</title>
        <authorList>
            <consortium name="The Broad Institute Genomics Platform"/>
            <consortium name="The Broad Institute Genome Sequencing Center for Infectious Disease"/>
            <person name="Wu L."/>
            <person name="Ma J."/>
        </authorList>
    </citation>
    <scope>NUCLEOTIDE SEQUENCE [LARGE SCALE GENOMIC DNA]</scope>
    <source>
        <strain evidence="5">KCTC 23701</strain>
    </source>
</reference>
<dbReference type="PANTHER" id="PTHR30469">
    <property type="entry name" value="MULTIDRUG RESISTANCE PROTEIN MDTA"/>
    <property type="match status" value="1"/>
</dbReference>
<dbReference type="PROSITE" id="PS51257">
    <property type="entry name" value="PROKAR_LIPOPROTEIN"/>
    <property type="match status" value="1"/>
</dbReference>
<dbReference type="Gene3D" id="2.40.30.170">
    <property type="match status" value="1"/>
</dbReference>
<evidence type="ECO:0000313" key="5">
    <source>
        <dbReference type="Proteomes" id="UP000604737"/>
    </source>
</evidence>
<gene>
    <name evidence="4" type="ORF">GCM10007350_29080</name>
</gene>
<evidence type="ECO:0000259" key="3">
    <source>
        <dbReference type="Pfam" id="PF25954"/>
    </source>
</evidence>
<dbReference type="Proteomes" id="UP000604737">
    <property type="component" value="Unassembled WGS sequence"/>
</dbReference>
<dbReference type="NCBIfam" id="TIGR01730">
    <property type="entry name" value="RND_mfp"/>
    <property type="match status" value="1"/>
</dbReference>
<dbReference type="Gene3D" id="2.40.420.20">
    <property type="match status" value="1"/>
</dbReference>
<protein>
    <submittedName>
        <fullName evidence="4">Resistance-nodulation-cell division (RND) efflux membrane fusion protein</fullName>
    </submittedName>
</protein>
<dbReference type="PANTHER" id="PTHR30469:SF18">
    <property type="entry name" value="RESISTANCE-NODULATION-CELL DIVISION (RND) EFFLUX MEMBRANE FUSION PROTEIN-RELATED"/>
    <property type="match status" value="1"/>
</dbReference>
<dbReference type="EMBL" id="BMYO01000008">
    <property type="protein sequence ID" value="GHD66608.1"/>
    <property type="molecule type" value="Genomic_DNA"/>
</dbReference>
<comment type="similarity">
    <text evidence="1">Belongs to the membrane fusion protein (MFP) (TC 8.A.1) family.</text>
</comment>
<dbReference type="InterPro" id="IPR058625">
    <property type="entry name" value="MdtA-like_BSH"/>
</dbReference>
<dbReference type="Pfam" id="PF25954">
    <property type="entry name" value="Beta-barrel_RND_2"/>
    <property type="match status" value="1"/>
</dbReference>
<organism evidence="4 5">
    <name type="scientific">Jeongeupia chitinilytica</name>
    <dbReference type="NCBI Taxonomy" id="1041641"/>
    <lineage>
        <taxon>Bacteria</taxon>
        <taxon>Pseudomonadati</taxon>
        <taxon>Pseudomonadota</taxon>
        <taxon>Betaproteobacteria</taxon>
        <taxon>Neisseriales</taxon>
        <taxon>Chitinibacteraceae</taxon>
        <taxon>Jeongeupia</taxon>
    </lineage>
</organism>
<dbReference type="Pfam" id="PF25917">
    <property type="entry name" value="BSH_RND"/>
    <property type="match status" value="1"/>
</dbReference>
<keyword evidence="5" id="KW-1185">Reference proteome</keyword>
<evidence type="ECO:0000256" key="1">
    <source>
        <dbReference type="ARBA" id="ARBA00009477"/>
    </source>
</evidence>
<name>A0ABQ3H274_9NEIS</name>
<evidence type="ECO:0000259" key="2">
    <source>
        <dbReference type="Pfam" id="PF25917"/>
    </source>
</evidence>